<dbReference type="Gene3D" id="6.10.140.1230">
    <property type="match status" value="2"/>
</dbReference>
<dbReference type="EMBL" id="JBBNAE010000010">
    <property type="protein sequence ID" value="KAK9091140.1"/>
    <property type="molecule type" value="Genomic_DNA"/>
</dbReference>
<protein>
    <submittedName>
        <fullName evidence="1">Uncharacterized protein</fullName>
    </submittedName>
</protein>
<comment type="caution">
    <text evidence="1">The sequence shown here is derived from an EMBL/GenBank/DDBJ whole genome shotgun (WGS) entry which is preliminary data.</text>
</comment>
<name>A0AAP0HQ08_9MAGN</name>
<dbReference type="Pfam" id="PF03357">
    <property type="entry name" value="Snf7"/>
    <property type="match status" value="1"/>
</dbReference>
<gene>
    <name evidence="1" type="ORF">Sjap_024317</name>
</gene>
<proteinExistence type="predicted"/>
<keyword evidence="2" id="KW-1185">Reference proteome</keyword>
<dbReference type="GO" id="GO:0007034">
    <property type="term" value="P:vacuolar transport"/>
    <property type="evidence" value="ECO:0007669"/>
    <property type="project" value="InterPro"/>
</dbReference>
<evidence type="ECO:0000313" key="2">
    <source>
        <dbReference type="Proteomes" id="UP001417504"/>
    </source>
</evidence>
<evidence type="ECO:0000313" key="1">
    <source>
        <dbReference type="EMBL" id="KAK9091140.1"/>
    </source>
</evidence>
<dbReference type="PANTHER" id="PTHR10476">
    <property type="entry name" value="CHARGED MULTIVESICULAR BODY PROTEIN"/>
    <property type="match status" value="1"/>
</dbReference>
<reference evidence="1 2" key="1">
    <citation type="submission" date="2024-01" db="EMBL/GenBank/DDBJ databases">
        <title>Genome assemblies of Stephania.</title>
        <authorList>
            <person name="Yang L."/>
        </authorList>
    </citation>
    <scope>NUCLEOTIDE SEQUENCE [LARGE SCALE GENOMIC DNA]</scope>
    <source>
        <strain evidence="1">QJT</strain>
        <tissue evidence="1">Leaf</tissue>
    </source>
</reference>
<dbReference type="InterPro" id="IPR005024">
    <property type="entry name" value="Snf7_fam"/>
</dbReference>
<sequence length="281" mass="31597">MGNTEKLMNQIMELKFTSKSLQRQARKCEKEEKSEKLKVKKAIEKGNMDGARIYAENSIRKRNEQMNYLRLASRLDAVVSRLDTQAKMTTISKSMSSIVKSLESSLTTGNLQKMSETMDQFEKQFVNMEVQAEFMESSMAGSTSLSTPEGDVNSLMQQVADDYGLEVSVGLPQAAAHAIPVKAPEKVDEDDLSRRLAELKARGKCEKEEKSEKPKVTEAIQKGNMDGARMYAENSTRKRNEQMNYPRLASRLDAVVSHLDTQAKMTTISKYMSSILKLLES</sequence>
<dbReference type="Proteomes" id="UP001417504">
    <property type="component" value="Unassembled WGS sequence"/>
</dbReference>
<organism evidence="1 2">
    <name type="scientific">Stephania japonica</name>
    <dbReference type="NCBI Taxonomy" id="461633"/>
    <lineage>
        <taxon>Eukaryota</taxon>
        <taxon>Viridiplantae</taxon>
        <taxon>Streptophyta</taxon>
        <taxon>Embryophyta</taxon>
        <taxon>Tracheophyta</taxon>
        <taxon>Spermatophyta</taxon>
        <taxon>Magnoliopsida</taxon>
        <taxon>Ranunculales</taxon>
        <taxon>Menispermaceae</taxon>
        <taxon>Menispermoideae</taxon>
        <taxon>Cissampelideae</taxon>
        <taxon>Stephania</taxon>
    </lineage>
</organism>
<accession>A0AAP0HQ08</accession>
<dbReference type="AlphaFoldDB" id="A0AAP0HQ08"/>